<dbReference type="EnsemblPlants" id="AET1Gv20063800.5">
    <property type="protein sequence ID" value="AET1Gv20063800.5"/>
    <property type="gene ID" value="AET1Gv20063800"/>
</dbReference>
<reference evidence="2" key="4">
    <citation type="submission" date="2019-03" db="UniProtKB">
        <authorList>
            <consortium name="EnsemblPlants"/>
        </authorList>
    </citation>
    <scope>IDENTIFICATION</scope>
</reference>
<evidence type="ECO:0000313" key="3">
    <source>
        <dbReference type="Proteomes" id="UP000015105"/>
    </source>
</evidence>
<keyword evidence="1" id="KW-0812">Transmembrane</keyword>
<dbReference type="Gramene" id="AET1Gv20063800.7">
    <property type="protein sequence ID" value="AET1Gv20063800.7"/>
    <property type="gene ID" value="AET1Gv20063800"/>
</dbReference>
<reference evidence="3" key="1">
    <citation type="journal article" date="2014" name="Science">
        <title>Ancient hybridizations among the ancestral genomes of bread wheat.</title>
        <authorList>
            <consortium name="International Wheat Genome Sequencing Consortium,"/>
            <person name="Marcussen T."/>
            <person name="Sandve S.R."/>
            <person name="Heier L."/>
            <person name="Spannagl M."/>
            <person name="Pfeifer M."/>
            <person name="Jakobsen K.S."/>
            <person name="Wulff B.B."/>
            <person name="Steuernagel B."/>
            <person name="Mayer K.F."/>
            <person name="Olsen O.A."/>
        </authorList>
    </citation>
    <scope>NUCLEOTIDE SEQUENCE [LARGE SCALE GENOMIC DNA]</scope>
    <source>
        <strain evidence="3">cv. AL8/78</strain>
    </source>
</reference>
<feature type="transmembrane region" description="Helical" evidence="1">
    <location>
        <begin position="7"/>
        <end position="28"/>
    </location>
</feature>
<keyword evidence="1" id="KW-1133">Transmembrane helix</keyword>
<reference evidence="3" key="2">
    <citation type="journal article" date="2017" name="Nat. Plants">
        <title>The Aegilops tauschii genome reveals multiple impacts of transposons.</title>
        <authorList>
            <person name="Zhao G."/>
            <person name="Zou C."/>
            <person name="Li K."/>
            <person name="Wang K."/>
            <person name="Li T."/>
            <person name="Gao L."/>
            <person name="Zhang X."/>
            <person name="Wang H."/>
            <person name="Yang Z."/>
            <person name="Liu X."/>
            <person name="Jiang W."/>
            <person name="Mao L."/>
            <person name="Kong X."/>
            <person name="Jiao Y."/>
            <person name="Jia J."/>
        </authorList>
    </citation>
    <scope>NUCLEOTIDE SEQUENCE [LARGE SCALE GENOMIC DNA]</scope>
    <source>
        <strain evidence="3">cv. AL8/78</strain>
    </source>
</reference>
<keyword evidence="3" id="KW-1185">Reference proteome</keyword>
<proteinExistence type="predicted"/>
<evidence type="ECO:0000256" key="1">
    <source>
        <dbReference type="SAM" id="Phobius"/>
    </source>
</evidence>
<organism evidence="2 3">
    <name type="scientific">Aegilops tauschii subsp. strangulata</name>
    <name type="common">Goatgrass</name>
    <dbReference type="NCBI Taxonomy" id="200361"/>
    <lineage>
        <taxon>Eukaryota</taxon>
        <taxon>Viridiplantae</taxon>
        <taxon>Streptophyta</taxon>
        <taxon>Embryophyta</taxon>
        <taxon>Tracheophyta</taxon>
        <taxon>Spermatophyta</taxon>
        <taxon>Magnoliopsida</taxon>
        <taxon>Liliopsida</taxon>
        <taxon>Poales</taxon>
        <taxon>Poaceae</taxon>
        <taxon>BOP clade</taxon>
        <taxon>Pooideae</taxon>
        <taxon>Triticodae</taxon>
        <taxon>Triticeae</taxon>
        <taxon>Triticinae</taxon>
        <taxon>Aegilops</taxon>
    </lineage>
</organism>
<reference evidence="2" key="5">
    <citation type="journal article" date="2021" name="G3 (Bethesda)">
        <title>Aegilops tauschii genome assembly Aet v5.0 features greater sequence contiguity and improved annotation.</title>
        <authorList>
            <person name="Wang L."/>
            <person name="Zhu T."/>
            <person name="Rodriguez J.C."/>
            <person name="Deal K.R."/>
            <person name="Dubcovsky J."/>
            <person name="McGuire P.E."/>
            <person name="Lux T."/>
            <person name="Spannagl M."/>
            <person name="Mayer K.F.X."/>
            <person name="Baldrich P."/>
            <person name="Meyers B.C."/>
            <person name="Huo N."/>
            <person name="Gu Y.Q."/>
            <person name="Zhou H."/>
            <person name="Devos K.M."/>
            <person name="Bennetzen J.L."/>
            <person name="Unver T."/>
            <person name="Budak H."/>
            <person name="Gulick P.J."/>
            <person name="Galiba G."/>
            <person name="Kalapos B."/>
            <person name="Nelson D.R."/>
            <person name="Li P."/>
            <person name="You F.M."/>
            <person name="Luo M.C."/>
            <person name="Dvorak J."/>
        </authorList>
    </citation>
    <scope>NUCLEOTIDE SEQUENCE [LARGE SCALE GENOMIC DNA]</scope>
    <source>
        <strain evidence="2">cv. AL8/78</strain>
    </source>
</reference>
<name>A0A452XMH1_AEGTS</name>
<dbReference type="Proteomes" id="UP000015105">
    <property type="component" value="Chromosome 1D"/>
</dbReference>
<evidence type="ECO:0000313" key="2">
    <source>
        <dbReference type="EnsemblPlants" id="AET1Gv20063800.7"/>
    </source>
</evidence>
<sequence>MLRSRSSVYVQFMAISSICICLWLMSYYSCSCHALFAIYFCVMLLPKWWPVFCRLFAACSCVDRLIRKNGISRGLEEKIHRHGPLGKITFLFSVFSSTLWFEIHVVF</sequence>
<dbReference type="AlphaFoldDB" id="A0A452XMH1"/>
<accession>A0A452XMH1</accession>
<reference evidence="2" key="3">
    <citation type="journal article" date="2017" name="Nature">
        <title>Genome sequence of the progenitor of the wheat D genome Aegilops tauschii.</title>
        <authorList>
            <person name="Luo M.C."/>
            <person name="Gu Y.Q."/>
            <person name="Puiu D."/>
            <person name="Wang H."/>
            <person name="Twardziok S.O."/>
            <person name="Deal K.R."/>
            <person name="Huo N."/>
            <person name="Zhu T."/>
            <person name="Wang L."/>
            <person name="Wang Y."/>
            <person name="McGuire P.E."/>
            <person name="Liu S."/>
            <person name="Long H."/>
            <person name="Ramasamy R.K."/>
            <person name="Rodriguez J.C."/>
            <person name="Van S.L."/>
            <person name="Yuan L."/>
            <person name="Wang Z."/>
            <person name="Xia Z."/>
            <person name="Xiao L."/>
            <person name="Anderson O.D."/>
            <person name="Ouyang S."/>
            <person name="Liang Y."/>
            <person name="Zimin A.V."/>
            <person name="Pertea G."/>
            <person name="Qi P."/>
            <person name="Bennetzen J.L."/>
            <person name="Dai X."/>
            <person name="Dawson M.W."/>
            <person name="Muller H.G."/>
            <person name="Kugler K."/>
            <person name="Rivarola-Duarte L."/>
            <person name="Spannagl M."/>
            <person name="Mayer K.F.X."/>
            <person name="Lu F.H."/>
            <person name="Bevan M.W."/>
            <person name="Leroy P."/>
            <person name="Li P."/>
            <person name="You F.M."/>
            <person name="Sun Q."/>
            <person name="Liu Z."/>
            <person name="Lyons E."/>
            <person name="Wicker T."/>
            <person name="Salzberg S.L."/>
            <person name="Devos K.M."/>
            <person name="Dvorak J."/>
        </authorList>
    </citation>
    <scope>NUCLEOTIDE SEQUENCE [LARGE SCALE GENOMIC DNA]</scope>
    <source>
        <strain evidence="2">cv. AL8/78</strain>
    </source>
</reference>
<dbReference type="Gramene" id="AET1Gv20063800.5">
    <property type="protein sequence ID" value="AET1Gv20063800.5"/>
    <property type="gene ID" value="AET1Gv20063800"/>
</dbReference>
<protein>
    <submittedName>
        <fullName evidence="2">Uncharacterized protein</fullName>
    </submittedName>
</protein>
<dbReference type="EnsemblPlants" id="AET1Gv20063800.7">
    <property type="protein sequence ID" value="AET1Gv20063800.7"/>
    <property type="gene ID" value="AET1Gv20063800"/>
</dbReference>
<keyword evidence="1" id="KW-0472">Membrane</keyword>